<gene>
    <name evidence="1" type="ORF">H8L47_25440</name>
</gene>
<dbReference type="Proteomes" id="UP000646911">
    <property type="component" value="Unassembled WGS sequence"/>
</dbReference>
<keyword evidence="2" id="KW-1185">Reference proteome</keyword>
<reference evidence="1 2" key="1">
    <citation type="submission" date="2020-08" db="EMBL/GenBank/DDBJ databases">
        <title>Novel species isolated from subtropical streams in China.</title>
        <authorList>
            <person name="Lu H."/>
        </authorList>
    </citation>
    <scope>NUCLEOTIDE SEQUENCE [LARGE SCALE GENOMIC DNA]</scope>
    <source>
        <strain evidence="1 2">NL8W</strain>
    </source>
</reference>
<comment type="caution">
    <text evidence="1">The sequence shown here is derived from an EMBL/GenBank/DDBJ whole genome shotgun (WGS) entry which is preliminary data.</text>
</comment>
<evidence type="ECO:0000313" key="2">
    <source>
        <dbReference type="Proteomes" id="UP000646911"/>
    </source>
</evidence>
<dbReference type="RefSeq" id="WP_186956509.1">
    <property type="nucleotide sequence ID" value="NZ_JACOFX010000021.1"/>
</dbReference>
<name>A0ABR6ZHT0_9BURK</name>
<evidence type="ECO:0000313" key="1">
    <source>
        <dbReference type="EMBL" id="MBC3910921.1"/>
    </source>
</evidence>
<accession>A0ABR6ZHT0</accession>
<organism evidence="1 2">
    <name type="scientific">Undibacterium umbellatum</name>
    <dbReference type="NCBI Taxonomy" id="2762300"/>
    <lineage>
        <taxon>Bacteria</taxon>
        <taxon>Pseudomonadati</taxon>
        <taxon>Pseudomonadota</taxon>
        <taxon>Betaproteobacteria</taxon>
        <taxon>Burkholderiales</taxon>
        <taxon>Oxalobacteraceae</taxon>
        <taxon>Undibacterium</taxon>
    </lineage>
</organism>
<proteinExistence type="predicted"/>
<sequence length="98" mass="10819">MTKPMPDIDKSATPEPFFALSKLENAPASTLDGTSGINRATLTPWITASNDSEAIKAWLHMGKCRIRIIIAGYAELHEDLFMTLITLATVLPEYAKRQ</sequence>
<protein>
    <submittedName>
        <fullName evidence="1">Uncharacterized protein</fullName>
    </submittedName>
</protein>
<dbReference type="EMBL" id="JACOFX010000021">
    <property type="protein sequence ID" value="MBC3910921.1"/>
    <property type="molecule type" value="Genomic_DNA"/>
</dbReference>